<gene>
    <name evidence="2" type="ORF">FTOL_01154</name>
</gene>
<name>A0AAE8LZE5_9HYPO</name>
<sequence length="78" mass="8271">MSSSNSTTSSINTPSSTPNTSTSDVVEIPRSDVDLVTVKDTDYQTNKYLIVCGKCRGVLNDASYSCMCEHGCDAARAA</sequence>
<proteinExistence type="predicted"/>
<reference evidence="2" key="1">
    <citation type="submission" date="2018-03" db="EMBL/GenBank/DDBJ databases">
        <authorList>
            <person name="Guldener U."/>
        </authorList>
    </citation>
    <scope>NUCLEOTIDE SEQUENCE</scope>
</reference>
<keyword evidence="3" id="KW-1185">Reference proteome</keyword>
<organism evidence="2 3">
    <name type="scientific">Fusarium torulosum</name>
    <dbReference type="NCBI Taxonomy" id="33205"/>
    <lineage>
        <taxon>Eukaryota</taxon>
        <taxon>Fungi</taxon>
        <taxon>Dikarya</taxon>
        <taxon>Ascomycota</taxon>
        <taxon>Pezizomycotina</taxon>
        <taxon>Sordariomycetes</taxon>
        <taxon>Hypocreomycetidae</taxon>
        <taxon>Hypocreales</taxon>
        <taxon>Nectriaceae</taxon>
        <taxon>Fusarium</taxon>
    </lineage>
</organism>
<dbReference type="AlphaFoldDB" id="A0AAE8LZE5"/>
<protein>
    <submittedName>
        <fullName evidence="2">Uncharacterized protein</fullName>
    </submittedName>
</protein>
<dbReference type="Proteomes" id="UP001187734">
    <property type="component" value="Unassembled WGS sequence"/>
</dbReference>
<feature type="compositionally biased region" description="Low complexity" evidence="1">
    <location>
        <begin position="1"/>
        <end position="23"/>
    </location>
</feature>
<dbReference type="EMBL" id="ONZP01000039">
    <property type="protein sequence ID" value="SPJ71426.1"/>
    <property type="molecule type" value="Genomic_DNA"/>
</dbReference>
<evidence type="ECO:0000313" key="2">
    <source>
        <dbReference type="EMBL" id="SPJ71426.1"/>
    </source>
</evidence>
<evidence type="ECO:0000313" key="3">
    <source>
        <dbReference type="Proteomes" id="UP001187734"/>
    </source>
</evidence>
<evidence type="ECO:0000256" key="1">
    <source>
        <dbReference type="SAM" id="MobiDB-lite"/>
    </source>
</evidence>
<accession>A0AAE8LZE5</accession>
<feature type="region of interest" description="Disordered" evidence="1">
    <location>
        <begin position="1"/>
        <end position="26"/>
    </location>
</feature>
<comment type="caution">
    <text evidence="2">The sequence shown here is derived from an EMBL/GenBank/DDBJ whole genome shotgun (WGS) entry which is preliminary data.</text>
</comment>